<dbReference type="GO" id="GO:0005829">
    <property type="term" value="C:cytosol"/>
    <property type="evidence" value="ECO:0007669"/>
    <property type="project" value="TreeGrafter"/>
</dbReference>
<sequence length="305" mass="34686">MKTLQLGTSDLQAKEIGLGLMRLSEKSPKEAEVIIQNALDLGVNFFDHADIYGGGKSEEVFREAFKHVSAKREDILIQSKCGIRKGFFDFSKEHILASTEGILKRLDTDYLDVLLLHRPDALVEPEEVAEAFTQLKQQGKVKYFGVSNQHPMQIELLKKYLKEDLIINQVQFSLMHTPMIDFGLNVNMTNENGQNRDQAIIEYSRLNDMTIQSWSPFQYGLIKGTFLNNPDFPEINQALDEMAEAKGVSNTTLATAWILRHPANIQPIVGTMNTDRLKQITKASEIKLTREEWYHLYQKAGNTLP</sequence>
<dbReference type="PANTHER" id="PTHR43364:SF1">
    <property type="entry name" value="OXIDOREDUCTASE YDHF"/>
    <property type="match status" value="1"/>
</dbReference>
<evidence type="ECO:0000313" key="3">
    <source>
        <dbReference type="EMBL" id="SFO91481.1"/>
    </source>
</evidence>
<dbReference type="STRING" id="306540.SAMN05421839_101167"/>
<dbReference type="CDD" id="cd19092">
    <property type="entry name" value="AKR_BsYcsN_EcYdhF-like"/>
    <property type="match status" value="1"/>
</dbReference>
<name>A0A1I5L3Z4_9BACI</name>
<dbReference type="InterPro" id="IPR023210">
    <property type="entry name" value="NADP_OxRdtase_dom"/>
</dbReference>
<protein>
    <submittedName>
        <fullName evidence="2">Aldo/keto reductase</fullName>
    </submittedName>
    <submittedName>
        <fullName evidence="3">Predicted oxidoreductase</fullName>
    </submittedName>
</protein>
<dbReference type="Gene3D" id="3.20.20.100">
    <property type="entry name" value="NADP-dependent oxidoreductase domain"/>
    <property type="match status" value="1"/>
</dbReference>
<dbReference type="PRINTS" id="PR00069">
    <property type="entry name" value="ALDKETRDTASE"/>
</dbReference>
<evidence type="ECO:0000313" key="2">
    <source>
        <dbReference type="EMBL" id="GEM00620.1"/>
    </source>
</evidence>
<gene>
    <name evidence="2" type="ORF">HHA03_01520</name>
    <name evidence="3" type="ORF">SAMN05421839_101167</name>
</gene>
<dbReference type="InterPro" id="IPR050523">
    <property type="entry name" value="AKR_Detox_Biosynth"/>
</dbReference>
<dbReference type="Pfam" id="PF00248">
    <property type="entry name" value="Aldo_ket_red"/>
    <property type="match status" value="1"/>
</dbReference>
<accession>A0A1I5L3Z4</accession>
<feature type="domain" description="NADP-dependent oxidoreductase" evidence="1">
    <location>
        <begin position="15"/>
        <end position="295"/>
    </location>
</feature>
<reference evidence="3 4" key="1">
    <citation type="submission" date="2016-10" db="EMBL/GenBank/DDBJ databases">
        <authorList>
            <person name="de Groot N.N."/>
        </authorList>
    </citation>
    <scope>NUCLEOTIDE SEQUENCE [LARGE SCALE GENOMIC DNA]</scope>
    <source>
        <strain evidence="3 4">DSM 17073</strain>
    </source>
</reference>
<dbReference type="PANTHER" id="PTHR43364">
    <property type="entry name" value="NADH-SPECIFIC METHYLGLYOXAL REDUCTASE-RELATED"/>
    <property type="match status" value="1"/>
</dbReference>
<dbReference type="Proteomes" id="UP000321547">
    <property type="component" value="Unassembled WGS sequence"/>
</dbReference>
<dbReference type="RefSeq" id="WP_089829391.1">
    <property type="nucleotide sequence ID" value="NZ_BJWI01000001.1"/>
</dbReference>
<dbReference type="OrthoDB" id="9773828at2"/>
<dbReference type="SUPFAM" id="SSF51430">
    <property type="entry name" value="NAD(P)-linked oxidoreductase"/>
    <property type="match status" value="1"/>
</dbReference>
<proteinExistence type="predicted"/>
<dbReference type="InterPro" id="IPR036812">
    <property type="entry name" value="NAD(P)_OxRdtase_dom_sf"/>
</dbReference>
<dbReference type="Proteomes" id="UP000242243">
    <property type="component" value="Unassembled WGS sequence"/>
</dbReference>
<dbReference type="GO" id="GO:0016491">
    <property type="term" value="F:oxidoreductase activity"/>
    <property type="evidence" value="ECO:0007669"/>
    <property type="project" value="InterPro"/>
</dbReference>
<reference evidence="2 5" key="2">
    <citation type="submission" date="2019-07" db="EMBL/GenBank/DDBJ databases">
        <title>Whole genome shotgun sequence of Halolactibacillus halophilus NBRC 100868.</title>
        <authorList>
            <person name="Hosoyama A."/>
            <person name="Uohara A."/>
            <person name="Ohji S."/>
            <person name="Ichikawa N."/>
        </authorList>
    </citation>
    <scope>NUCLEOTIDE SEQUENCE [LARGE SCALE GENOMIC DNA]</scope>
    <source>
        <strain evidence="2 5">NBRC 100868</strain>
    </source>
</reference>
<keyword evidence="5" id="KW-1185">Reference proteome</keyword>
<dbReference type="EMBL" id="BJWI01000001">
    <property type="protein sequence ID" value="GEM00620.1"/>
    <property type="molecule type" value="Genomic_DNA"/>
</dbReference>
<evidence type="ECO:0000259" key="1">
    <source>
        <dbReference type="Pfam" id="PF00248"/>
    </source>
</evidence>
<dbReference type="InterPro" id="IPR020471">
    <property type="entry name" value="AKR"/>
</dbReference>
<evidence type="ECO:0000313" key="5">
    <source>
        <dbReference type="Proteomes" id="UP000321547"/>
    </source>
</evidence>
<evidence type="ECO:0000313" key="4">
    <source>
        <dbReference type="Proteomes" id="UP000242243"/>
    </source>
</evidence>
<dbReference type="AlphaFoldDB" id="A0A1I5L3Z4"/>
<dbReference type="EMBL" id="FOXC01000001">
    <property type="protein sequence ID" value="SFO91481.1"/>
    <property type="molecule type" value="Genomic_DNA"/>
</dbReference>
<organism evidence="3 4">
    <name type="scientific">Halolactibacillus halophilus</name>
    <dbReference type="NCBI Taxonomy" id="306540"/>
    <lineage>
        <taxon>Bacteria</taxon>
        <taxon>Bacillati</taxon>
        <taxon>Bacillota</taxon>
        <taxon>Bacilli</taxon>
        <taxon>Bacillales</taxon>
        <taxon>Bacillaceae</taxon>
        <taxon>Halolactibacillus</taxon>
    </lineage>
</organism>